<evidence type="ECO:0000313" key="2">
    <source>
        <dbReference type="Proteomes" id="UP001519307"/>
    </source>
</evidence>
<dbReference type="Proteomes" id="UP001519307">
    <property type="component" value="Unassembled WGS sequence"/>
</dbReference>
<proteinExistence type="predicted"/>
<keyword evidence="2" id="KW-1185">Reference proteome</keyword>
<gene>
    <name evidence="1" type="ORF">J2Z42_000445</name>
</gene>
<protein>
    <submittedName>
        <fullName evidence="1">DNA gyrase inhibitor GyrI</fullName>
    </submittedName>
</protein>
<comment type="caution">
    <text evidence="1">The sequence shown here is derived from an EMBL/GenBank/DDBJ whole genome shotgun (WGS) entry which is preliminary data.</text>
</comment>
<name>A0ABS4KP23_9CLOT</name>
<evidence type="ECO:0000313" key="1">
    <source>
        <dbReference type="EMBL" id="MBP2031780.1"/>
    </source>
</evidence>
<dbReference type="EMBL" id="JAGGLM010000001">
    <property type="protein sequence ID" value="MBP2031780.1"/>
    <property type="molecule type" value="Genomic_DNA"/>
</dbReference>
<accession>A0ABS4KP23</accession>
<sequence>MEIFSELSKRNYKFDDRRPTLERYAVQMINKNYCEICVPIL</sequence>
<organism evidence="1 2">
    <name type="scientific">Clostridium algifaecis</name>
    <dbReference type="NCBI Taxonomy" id="1472040"/>
    <lineage>
        <taxon>Bacteria</taxon>
        <taxon>Bacillati</taxon>
        <taxon>Bacillota</taxon>
        <taxon>Clostridia</taxon>
        <taxon>Eubacteriales</taxon>
        <taxon>Clostridiaceae</taxon>
        <taxon>Clostridium</taxon>
    </lineage>
</organism>
<reference evidence="1 2" key="1">
    <citation type="submission" date="2021-03" db="EMBL/GenBank/DDBJ databases">
        <title>Genomic Encyclopedia of Type Strains, Phase IV (KMG-IV): sequencing the most valuable type-strain genomes for metagenomic binning, comparative biology and taxonomic classification.</title>
        <authorList>
            <person name="Goeker M."/>
        </authorList>
    </citation>
    <scope>NUCLEOTIDE SEQUENCE [LARGE SCALE GENOMIC DNA]</scope>
    <source>
        <strain evidence="1 2">DSM 28783</strain>
    </source>
</reference>